<dbReference type="RefSeq" id="WP_131271419.1">
    <property type="nucleotide sequence ID" value="NZ_SJOA01000011.1"/>
</dbReference>
<dbReference type="AlphaFoldDB" id="A0A4R0ELH0"/>
<name>A0A4R0ELH0_9GAMM</name>
<keyword evidence="1" id="KW-1133">Transmembrane helix</keyword>
<feature type="transmembrane region" description="Helical" evidence="1">
    <location>
        <begin position="79"/>
        <end position="102"/>
    </location>
</feature>
<keyword evidence="1" id="KW-0812">Transmembrane</keyword>
<dbReference type="OrthoDB" id="345818at2"/>
<organism evidence="2 3">
    <name type="scientific">Acinetobacter terrae</name>
    <dbReference type="NCBI Taxonomy" id="2731247"/>
    <lineage>
        <taxon>Bacteria</taxon>
        <taxon>Pseudomonadati</taxon>
        <taxon>Pseudomonadota</taxon>
        <taxon>Gammaproteobacteria</taxon>
        <taxon>Moraxellales</taxon>
        <taxon>Moraxellaceae</taxon>
        <taxon>Acinetobacter</taxon>
        <taxon>Acinetobacter Taxon 24</taxon>
    </lineage>
</organism>
<evidence type="ECO:0008006" key="4">
    <source>
        <dbReference type="Google" id="ProtNLM"/>
    </source>
</evidence>
<evidence type="ECO:0000313" key="3">
    <source>
        <dbReference type="Proteomes" id="UP000291380"/>
    </source>
</evidence>
<feature type="transmembrane region" description="Helical" evidence="1">
    <location>
        <begin position="12"/>
        <end position="33"/>
    </location>
</feature>
<gene>
    <name evidence="2" type="ORF">E0H85_10015</name>
</gene>
<comment type="caution">
    <text evidence="2">The sequence shown here is derived from an EMBL/GenBank/DDBJ whole genome shotgun (WGS) entry which is preliminary data.</text>
</comment>
<keyword evidence="1" id="KW-0472">Membrane</keyword>
<evidence type="ECO:0000313" key="2">
    <source>
        <dbReference type="EMBL" id="TCB58592.1"/>
    </source>
</evidence>
<proteinExistence type="predicted"/>
<evidence type="ECO:0000256" key="1">
    <source>
        <dbReference type="SAM" id="Phobius"/>
    </source>
</evidence>
<dbReference type="EMBL" id="SJOA01000011">
    <property type="protein sequence ID" value="TCB58592.1"/>
    <property type="molecule type" value="Genomic_DNA"/>
</dbReference>
<reference evidence="2 3" key="1">
    <citation type="submission" date="2019-02" db="EMBL/GenBank/DDBJ databases">
        <title>High diversity of culturable Acinetobacter species in natural soil and water ecosystems.</title>
        <authorList>
            <person name="Radolfova-Krizova L."/>
            <person name="Nemec A."/>
        </authorList>
    </citation>
    <scope>NUCLEOTIDE SEQUENCE [LARGE SCALE GENOMIC DNA]</scope>
    <source>
        <strain evidence="2 3">ANC 4281</strain>
    </source>
</reference>
<accession>A0A4R0ELH0</accession>
<protein>
    <recommendedName>
        <fullName evidence="4">Integral membrane protein</fullName>
    </recommendedName>
</protein>
<sequence length="154" mass="17352">MNIGSLNQSVSLAIIFSGVFLWVGMLTGVWKYYQIRHSEQARAHYYVDIAHRSSLLYAPASLIISVLAFFSVWAEGLNFIFVLINLFFFSFSILSYVLHGWLKDTTNQFKQPHQMGRWKLPKWMLSSAMILLVIGELGATAGLLLGAIMGLNGF</sequence>
<feature type="transmembrane region" description="Helical" evidence="1">
    <location>
        <begin position="123"/>
        <end position="151"/>
    </location>
</feature>
<dbReference type="Proteomes" id="UP000291380">
    <property type="component" value="Unassembled WGS sequence"/>
</dbReference>
<feature type="transmembrane region" description="Helical" evidence="1">
    <location>
        <begin position="54"/>
        <end position="73"/>
    </location>
</feature>